<keyword evidence="3" id="KW-1185">Reference proteome</keyword>
<dbReference type="Proteomes" id="UP000027456">
    <property type="component" value="Unassembled WGS sequence"/>
</dbReference>
<keyword evidence="1" id="KW-0472">Membrane</keyword>
<sequence>NTFFSCAAYLVGQGDDTTSHLRKILAQISSFCLVSIGIFAIFEIAILYPRFHYSYRRVSTTSPCF</sequence>
<dbReference type="OrthoDB" id="116380at2759"/>
<reference evidence="2 3" key="1">
    <citation type="submission" date="2013-12" db="EMBL/GenBank/DDBJ databases">
        <authorList>
            <person name="Cubeta M."/>
            <person name="Pakala S."/>
            <person name="Fedorova N."/>
            <person name="Thomas E."/>
            <person name="Dean R."/>
            <person name="Jabaji S."/>
            <person name="Neate S."/>
            <person name="Toda T."/>
            <person name="Tavantzis S."/>
            <person name="Vilgalys R."/>
            <person name="Bharathan N."/>
            <person name="Pakala S."/>
            <person name="Losada L.S."/>
            <person name="Zafar N."/>
            <person name="Nierman W."/>
        </authorList>
    </citation>
    <scope>NUCLEOTIDE SEQUENCE [LARGE SCALE GENOMIC DNA]</scope>
    <source>
        <strain evidence="2 3">123E</strain>
    </source>
</reference>
<keyword evidence="1" id="KW-1133">Transmembrane helix</keyword>
<gene>
    <name evidence="2" type="ORF">V565_308830</name>
</gene>
<dbReference type="STRING" id="1423351.A0A074S501"/>
<dbReference type="HOGENOM" id="CLU_2856064_0_0_1"/>
<organism evidence="2 3">
    <name type="scientific">Rhizoctonia solani 123E</name>
    <dbReference type="NCBI Taxonomy" id="1423351"/>
    <lineage>
        <taxon>Eukaryota</taxon>
        <taxon>Fungi</taxon>
        <taxon>Dikarya</taxon>
        <taxon>Basidiomycota</taxon>
        <taxon>Agaricomycotina</taxon>
        <taxon>Agaricomycetes</taxon>
        <taxon>Cantharellales</taxon>
        <taxon>Ceratobasidiaceae</taxon>
        <taxon>Rhizoctonia</taxon>
    </lineage>
</organism>
<protein>
    <submittedName>
        <fullName evidence="2">Plasma membrane H+-transporting ATPase</fullName>
    </submittedName>
</protein>
<keyword evidence="1" id="KW-0812">Transmembrane</keyword>
<evidence type="ECO:0000313" key="3">
    <source>
        <dbReference type="Proteomes" id="UP000027456"/>
    </source>
</evidence>
<accession>A0A074S501</accession>
<feature type="non-terminal residue" evidence="2">
    <location>
        <position position="1"/>
    </location>
</feature>
<dbReference type="AlphaFoldDB" id="A0A074S501"/>
<proteinExistence type="predicted"/>
<evidence type="ECO:0000256" key="1">
    <source>
        <dbReference type="SAM" id="Phobius"/>
    </source>
</evidence>
<feature type="transmembrane region" description="Helical" evidence="1">
    <location>
        <begin position="24"/>
        <end position="48"/>
    </location>
</feature>
<evidence type="ECO:0000313" key="2">
    <source>
        <dbReference type="EMBL" id="KEP45167.1"/>
    </source>
</evidence>
<dbReference type="EMBL" id="AZST01002158">
    <property type="protein sequence ID" value="KEP45167.1"/>
    <property type="molecule type" value="Genomic_DNA"/>
</dbReference>
<comment type="caution">
    <text evidence="2">The sequence shown here is derived from an EMBL/GenBank/DDBJ whole genome shotgun (WGS) entry which is preliminary data.</text>
</comment>
<name>A0A074S501_9AGAM</name>